<dbReference type="PROSITE" id="PS50097">
    <property type="entry name" value="BTB"/>
    <property type="match status" value="1"/>
</dbReference>
<evidence type="ECO:0000313" key="3">
    <source>
        <dbReference type="EMBL" id="EXX64579.1"/>
    </source>
</evidence>
<dbReference type="CDD" id="cd18186">
    <property type="entry name" value="BTB_POZ_ZBTB_KLHL-like"/>
    <property type="match status" value="1"/>
</dbReference>
<dbReference type="Pfam" id="PF00651">
    <property type="entry name" value="BTB"/>
    <property type="match status" value="1"/>
</dbReference>
<dbReference type="Pfam" id="PF07534">
    <property type="entry name" value="TLD"/>
    <property type="match status" value="1"/>
</dbReference>
<dbReference type="HOGENOM" id="CLU_021542_0_2_1"/>
<accession>A0A015KAW1</accession>
<dbReference type="InterPro" id="IPR011333">
    <property type="entry name" value="SKP1/BTB/POZ_sf"/>
</dbReference>
<evidence type="ECO:0000259" key="1">
    <source>
        <dbReference type="PROSITE" id="PS50097"/>
    </source>
</evidence>
<dbReference type="Proteomes" id="UP000022910">
    <property type="component" value="Unassembled WGS sequence"/>
</dbReference>
<dbReference type="PANTHER" id="PTHR45774:SF4">
    <property type="entry name" value="AXUNDEAD, ISOFORM F"/>
    <property type="match status" value="1"/>
</dbReference>
<dbReference type="Gene3D" id="1.25.40.420">
    <property type="match status" value="1"/>
</dbReference>
<sequence>MDDNKLLREILNDEEYCDVIIEVGNDPHVKIFHAHMVILHYRSQYFQRILSTNKKKNDGTLTYIKLSNILPEIFQIILRYIYCGNLPFNDYDASDIIKILIASSELCLQELITSLQSFMIEKNTSWIEKNLYFAYQTSIENNSLVELREYCTDLITNEPNKLFKSPNFPSASENLLISIIQNDNLQISDVQIWENILKWGLAQNQELPSDITNFSKNDFKILKDILQQYIPFIKFYNFTCKEFSDKVLPYKKVLSKDLYKDLLKTFLTLSESDRELSDINLRTVDSKIITYKHAELISKWINRLNITDELTSPFEFKLLFRGSRDGLTRNKFHRICNNKSRTVTIIKVKDSSEILGGYNPIEWKSDESYGTTKDSFIFSFSNNDGIENYILSRIMNEKHAIFNSPYYGPTFGEGDLILWYLSFYCNYCVKTSYINPIRKTGNVFTVEECEVFQII</sequence>
<evidence type="ECO:0000313" key="4">
    <source>
        <dbReference type="Proteomes" id="UP000022910"/>
    </source>
</evidence>
<proteinExistence type="predicted"/>
<feature type="domain" description="TLDc" evidence="2">
    <location>
        <begin position="287"/>
        <end position="455"/>
    </location>
</feature>
<protein>
    <recommendedName>
        <fullName evidence="5">Kelch-like protein 17</fullName>
    </recommendedName>
</protein>
<dbReference type="EMBL" id="JEMT01023019">
    <property type="protein sequence ID" value="EXX64579.1"/>
    <property type="molecule type" value="Genomic_DNA"/>
</dbReference>
<dbReference type="SMART" id="SM00225">
    <property type="entry name" value="BTB"/>
    <property type="match status" value="1"/>
</dbReference>
<dbReference type="OrthoDB" id="2160519at2759"/>
<dbReference type="AlphaFoldDB" id="A0A015KAW1"/>
<dbReference type="GO" id="GO:0005829">
    <property type="term" value="C:cytosol"/>
    <property type="evidence" value="ECO:0007669"/>
    <property type="project" value="TreeGrafter"/>
</dbReference>
<reference evidence="3 4" key="1">
    <citation type="submission" date="2014-02" db="EMBL/GenBank/DDBJ databases">
        <title>Single nucleus genome sequencing reveals high similarity among nuclei of an endomycorrhizal fungus.</title>
        <authorList>
            <person name="Lin K."/>
            <person name="Geurts R."/>
            <person name="Zhang Z."/>
            <person name="Limpens E."/>
            <person name="Saunders D.G."/>
            <person name="Mu D."/>
            <person name="Pang E."/>
            <person name="Cao H."/>
            <person name="Cha H."/>
            <person name="Lin T."/>
            <person name="Zhou Q."/>
            <person name="Shang Y."/>
            <person name="Li Y."/>
            <person name="Ivanov S."/>
            <person name="Sharma T."/>
            <person name="Velzen R.V."/>
            <person name="Ruijter N.D."/>
            <person name="Aanen D.K."/>
            <person name="Win J."/>
            <person name="Kamoun S."/>
            <person name="Bisseling T."/>
            <person name="Huang S."/>
        </authorList>
    </citation>
    <scope>NUCLEOTIDE SEQUENCE [LARGE SCALE GENOMIC DNA]</scope>
    <source>
        <strain evidence="4">DAOM197198w</strain>
    </source>
</reference>
<name>A0A015KAW1_RHIIW</name>
<dbReference type="SUPFAM" id="SSF54695">
    <property type="entry name" value="POZ domain"/>
    <property type="match status" value="1"/>
</dbReference>
<gene>
    <name evidence="3" type="ORF">RirG_141380</name>
</gene>
<dbReference type="InterPro" id="IPR006571">
    <property type="entry name" value="TLDc_dom"/>
</dbReference>
<comment type="caution">
    <text evidence="3">The sequence shown here is derived from an EMBL/GenBank/DDBJ whole genome shotgun (WGS) entry which is preliminary data.</text>
</comment>
<evidence type="ECO:0008006" key="5">
    <source>
        <dbReference type="Google" id="ProtNLM"/>
    </source>
</evidence>
<evidence type="ECO:0000259" key="2">
    <source>
        <dbReference type="PROSITE" id="PS51886"/>
    </source>
</evidence>
<dbReference type="Gene3D" id="3.30.710.10">
    <property type="entry name" value="Potassium Channel Kv1.1, Chain A"/>
    <property type="match status" value="1"/>
</dbReference>
<keyword evidence="4" id="KW-1185">Reference proteome</keyword>
<organism evidence="3 4">
    <name type="scientific">Rhizophagus irregularis (strain DAOM 197198w)</name>
    <name type="common">Glomus intraradices</name>
    <dbReference type="NCBI Taxonomy" id="1432141"/>
    <lineage>
        <taxon>Eukaryota</taxon>
        <taxon>Fungi</taxon>
        <taxon>Fungi incertae sedis</taxon>
        <taxon>Mucoromycota</taxon>
        <taxon>Glomeromycotina</taxon>
        <taxon>Glomeromycetes</taxon>
        <taxon>Glomerales</taxon>
        <taxon>Glomeraceae</taxon>
        <taxon>Rhizophagus</taxon>
    </lineage>
</organism>
<feature type="domain" description="BTB" evidence="1">
    <location>
        <begin position="17"/>
        <end position="90"/>
    </location>
</feature>
<dbReference type="InterPro" id="IPR000210">
    <property type="entry name" value="BTB/POZ_dom"/>
</dbReference>
<dbReference type="PANTHER" id="PTHR45774">
    <property type="entry name" value="BTB/POZ DOMAIN-CONTAINING"/>
    <property type="match status" value="1"/>
</dbReference>
<dbReference type="PROSITE" id="PS51886">
    <property type="entry name" value="TLDC"/>
    <property type="match status" value="1"/>
</dbReference>